<dbReference type="Proteomes" id="UP000396862">
    <property type="component" value="Unassembled WGS sequence"/>
</dbReference>
<evidence type="ECO:0000313" key="4">
    <source>
        <dbReference type="Proteomes" id="UP000396862"/>
    </source>
</evidence>
<dbReference type="SUPFAM" id="SSF53335">
    <property type="entry name" value="S-adenosyl-L-methionine-dependent methyltransferases"/>
    <property type="match status" value="1"/>
</dbReference>
<reference evidence="1 4" key="2">
    <citation type="submission" date="2019-10" db="EMBL/GenBank/DDBJ databases">
        <title>Prolixibacter strains distinguished by the presence of nitrate reductase genes were adept at nitrate-dependent anaerobic corrosion of metallic iron and carbon steel.</title>
        <authorList>
            <person name="Iino T."/>
            <person name="Shono N."/>
            <person name="Ito K."/>
            <person name="Nakamura R."/>
            <person name="Sueoka K."/>
            <person name="Harayama S."/>
            <person name="Ohkuma M."/>
        </authorList>
    </citation>
    <scope>NUCLEOTIDE SEQUENCE [LARGE SCALE GENOMIC DNA]</scope>
    <source>
        <strain evidence="1 4">MIC1-1</strain>
    </source>
</reference>
<evidence type="ECO:0000313" key="3">
    <source>
        <dbReference type="Proteomes" id="UP000240621"/>
    </source>
</evidence>
<organism evidence="2 3">
    <name type="scientific">Prolixibacter denitrificans</name>
    <dbReference type="NCBI Taxonomy" id="1541063"/>
    <lineage>
        <taxon>Bacteria</taxon>
        <taxon>Pseudomonadati</taxon>
        <taxon>Bacteroidota</taxon>
        <taxon>Bacteroidia</taxon>
        <taxon>Marinilabiliales</taxon>
        <taxon>Prolixibacteraceae</taxon>
        <taxon>Prolixibacter</taxon>
    </lineage>
</organism>
<dbReference type="Proteomes" id="UP000240621">
    <property type="component" value="Unassembled WGS sequence"/>
</dbReference>
<dbReference type="EMBL" id="PYGC01000005">
    <property type="protein sequence ID" value="PSK82671.1"/>
    <property type="molecule type" value="Genomic_DNA"/>
</dbReference>
<evidence type="ECO:0000313" key="1">
    <source>
        <dbReference type="EMBL" id="GET21507.1"/>
    </source>
</evidence>
<keyword evidence="4" id="KW-1185">Reference proteome</keyword>
<comment type="caution">
    <text evidence="2">The sequence shown here is derived from an EMBL/GenBank/DDBJ whole genome shotgun (WGS) entry which is preliminary data.</text>
</comment>
<protein>
    <submittedName>
        <fullName evidence="1">O-methyltransferase</fullName>
    </submittedName>
</protein>
<dbReference type="InterPro" id="IPR029063">
    <property type="entry name" value="SAM-dependent_MTases_sf"/>
</dbReference>
<dbReference type="RefSeq" id="WP_106542278.1">
    <property type="nucleotide sequence ID" value="NZ_BLAU01000001.1"/>
</dbReference>
<dbReference type="Gene3D" id="3.40.50.150">
    <property type="entry name" value="Vaccinia Virus protein VP39"/>
    <property type="match status" value="1"/>
</dbReference>
<dbReference type="AlphaFoldDB" id="A0A2P8CCI3"/>
<gene>
    <name evidence="2" type="ORF">CLV93_10563</name>
    <name evidence="1" type="ORF">JCM18694_17530</name>
</gene>
<dbReference type="EMBL" id="BLAU01000001">
    <property type="protein sequence ID" value="GET21507.1"/>
    <property type="molecule type" value="Genomic_DNA"/>
</dbReference>
<dbReference type="OrthoDB" id="5464618at2"/>
<accession>A0A2P8CCI3</accession>
<reference evidence="2 3" key="1">
    <citation type="submission" date="2018-03" db="EMBL/GenBank/DDBJ databases">
        <title>Genomic Encyclopedia of Archaeal and Bacterial Type Strains, Phase II (KMG-II): from individual species to whole genera.</title>
        <authorList>
            <person name="Goeker M."/>
        </authorList>
    </citation>
    <scope>NUCLEOTIDE SEQUENCE [LARGE SCALE GENOMIC DNA]</scope>
    <source>
        <strain evidence="2 3">DSM 27267</strain>
    </source>
</reference>
<proteinExistence type="predicted"/>
<name>A0A2P8CCI3_9BACT</name>
<evidence type="ECO:0000313" key="2">
    <source>
        <dbReference type="EMBL" id="PSK82671.1"/>
    </source>
</evidence>
<sequence>MSLFRLKRQISYWLNARHRRGHGIHSPYLFGLLTNVIENDGNYYAYETIDGVWASLMRSNVKVPGSTSTHEDVPEKLKLLVRRFDLLPKYGKMLFRLINEFQPKNIVCIGPVTGMTSLYLAKADSRISVNHYDGKKELLPVTKYLLETAEVENVTIHEGLPDFSSLDMEDAFVVLSYPEDPVRCHEVIQNIVRNPDEKPKVIVVNGIHQSQEMEEIWSELTTNEFVRVSLDFFTLGLAICLPDLQKENFVIRY</sequence>